<evidence type="ECO:0000259" key="11">
    <source>
        <dbReference type="Pfam" id="PF06974"/>
    </source>
</evidence>
<evidence type="ECO:0000256" key="1">
    <source>
        <dbReference type="ARBA" id="ARBA00004771"/>
    </source>
</evidence>
<feature type="domain" description="O-acyltransferase WSD1-like N-terminal" evidence="10">
    <location>
        <begin position="180"/>
        <end position="292"/>
    </location>
</feature>
<gene>
    <name evidence="12" type="ORF">SRS1_14137</name>
</gene>
<dbReference type="GO" id="GO:0019432">
    <property type="term" value="P:triglyceride biosynthetic process"/>
    <property type="evidence" value="ECO:0007669"/>
    <property type="project" value="UniProtKB-UniPathway"/>
</dbReference>
<evidence type="ECO:0000256" key="6">
    <source>
        <dbReference type="ARBA" id="ARBA00047604"/>
    </source>
</evidence>
<keyword evidence="9" id="KW-0472">Membrane</keyword>
<evidence type="ECO:0000256" key="9">
    <source>
        <dbReference type="SAM" id="Phobius"/>
    </source>
</evidence>
<evidence type="ECO:0000256" key="7">
    <source>
        <dbReference type="ARBA" id="ARBA00048109"/>
    </source>
</evidence>
<dbReference type="GO" id="GO:0005886">
    <property type="term" value="C:plasma membrane"/>
    <property type="evidence" value="ECO:0007669"/>
    <property type="project" value="TreeGrafter"/>
</dbReference>
<name>A0A2N8UEA0_9BASI</name>
<dbReference type="Pfam" id="PF03007">
    <property type="entry name" value="WS_DGAT_cat"/>
    <property type="match status" value="1"/>
</dbReference>
<keyword evidence="3" id="KW-0808">Transferase</keyword>
<dbReference type="UniPathway" id="UPA00282"/>
<dbReference type="AlphaFoldDB" id="A0A2N8UEA0"/>
<feature type="domain" description="O-acyltransferase WSD1 C-terminal" evidence="11">
    <location>
        <begin position="535"/>
        <end position="657"/>
    </location>
</feature>
<comment type="similarity">
    <text evidence="5">In the N-terminal section; belongs to the long-chain O-acyltransferase family.</text>
</comment>
<feature type="compositionally biased region" description="Low complexity" evidence="8">
    <location>
        <begin position="717"/>
        <end position="742"/>
    </location>
</feature>
<comment type="catalytic activity">
    <reaction evidence="7">
        <text>an acyl-CoA + a 1,2-diacyl-sn-glycerol = a triacyl-sn-glycerol + CoA</text>
        <dbReference type="Rhea" id="RHEA:10868"/>
        <dbReference type="ChEBI" id="CHEBI:17815"/>
        <dbReference type="ChEBI" id="CHEBI:57287"/>
        <dbReference type="ChEBI" id="CHEBI:58342"/>
        <dbReference type="ChEBI" id="CHEBI:64615"/>
        <dbReference type="EC" id="2.3.1.20"/>
    </reaction>
</comment>
<reference evidence="12 13" key="1">
    <citation type="submission" date="2017-02" db="EMBL/GenBank/DDBJ databases">
        <authorList>
            <person name="Peterson S.W."/>
        </authorList>
    </citation>
    <scope>NUCLEOTIDE SEQUENCE [LARGE SCALE GENOMIC DNA]</scope>
    <source>
        <strain evidence="12 13">SRS1_H2-8</strain>
    </source>
</reference>
<sequence>MSTAVSHAASASPAAKVNGSGSGAEPTKTVKFDSGDGGANLQSSSRFARMNGITSNGTASPTQTSRMFHPLFPGIVSALDESPWASGYNTPTLGSAIHNVAERTESALQRIAQQQHHGGLLSCAAQSALGAADYLERLLQWEVFSRANAIGGIDNMWLLIDGISAFNPVCVATYTFKEPAKLSNLQEAVLKQVGHFPKYTQKLADVGRFFHGTVFIDDDEFDIANHMQAHTLPGSAGKRELELFASEFIARKWDYARPLWEAVVLENFVDEETGARGACVIRGHHTLADGQGFIMSQLFVTSLGPKLESMMSDGAQLLSDAKQGKALPSRMNKKLAGLDRFHGTVALQLVMLALYWTSWFVSQLTDLAGCFTLAVSTGFFFLATFWRQRYVTASYPGPRKHEKEFSISKSLPLGDVKIVSKAFSGVQPGSLLDKVQGGKRYSRPLIGTHLTVNDIICTVIADVIADELERQAQQPGVLNQIRHLSHRILPSPIGIMIPISIREPGDWSMRNLSTGGIAYLPTTRGSSTDVHVLHRRLHTTHRRLNILKNSTLPKLFFHAIQLTGQLPAVFPIPFGLLPRHPWNVLRWPTVWVTERILTSFTAVVTNVPCPSKQRIELAGQEVVRWTALPPRAGKGTLGIGICSYGGDFSISISADRVEGSEGVAARLTDKFERRWNEYVEVSRTLIQQTGSEKGERAKRSSSSRASDASSAKRRRSTGSASSGSSSASSSSSAASGADVTATSEKKQE</sequence>
<evidence type="ECO:0000259" key="10">
    <source>
        <dbReference type="Pfam" id="PF03007"/>
    </source>
</evidence>
<feature type="compositionally biased region" description="Low complexity" evidence="8">
    <location>
        <begin position="700"/>
        <end position="709"/>
    </location>
</feature>
<dbReference type="EMBL" id="LT795060">
    <property type="protein sequence ID" value="SJX63317.1"/>
    <property type="molecule type" value="Genomic_DNA"/>
</dbReference>
<accession>A0A2N8UEA0</accession>
<comment type="pathway">
    <text evidence="2">Lipid metabolism.</text>
</comment>
<comment type="pathway">
    <text evidence="1">Glycerolipid metabolism; triacylglycerol biosynthesis.</text>
</comment>
<keyword evidence="4" id="KW-0012">Acyltransferase</keyword>
<feature type="transmembrane region" description="Helical" evidence="9">
    <location>
        <begin position="367"/>
        <end position="386"/>
    </location>
</feature>
<evidence type="ECO:0000256" key="5">
    <source>
        <dbReference type="ARBA" id="ARBA00024360"/>
    </source>
</evidence>
<dbReference type="Proteomes" id="UP000239563">
    <property type="component" value="Chromosome VII"/>
</dbReference>
<comment type="catalytic activity">
    <reaction evidence="6">
        <text>a long chain fatty alcohol + a fatty acyl-CoA = a long-chain alcohol wax ester + CoA</text>
        <dbReference type="Rhea" id="RHEA:38443"/>
        <dbReference type="ChEBI" id="CHEBI:17135"/>
        <dbReference type="ChEBI" id="CHEBI:57287"/>
        <dbReference type="ChEBI" id="CHEBI:77636"/>
        <dbReference type="ChEBI" id="CHEBI:235323"/>
        <dbReference type="EC" id="2.3.1.75"/>
    </reaction>
</comment>
<proteinExistence type="inferred from homology"/>
<evidence type="ECO:0000256" key="3">
    <source>
        <dbReference type="ARBA" id="ARBA00022679"/>
    </source>
</evidence>
<dbReference type="PANTHER" id="PTHR31650:SF1">
    <property type="entry name" value="WAX ESTER SYNTHASE_DIACYLGLYCEROL ACYLTRANSFERASE 4-RELATED"/>
    <property type="match status" value="1"/>
</dbReference>
<evidence type="ECO:0000256" key="4">
    <source>
        <dbReference type="ARBA" id="ARBA00023315"/>
    </source>
</evidence>
<evidence type="ECO:0000313" key="13">
    <source>
        <dbReference type="Proteomes" id="UP000239563"/>
    </source>
</evidence>
<evidence type="ECO:0000256" key="8">
    <source>
        <dbReference type="SAM" id="MobiDB-lite"/>
    </source>
</evidence>
<feature type="compositionally biased region" description="Low complexity" evidence="8">
    <location>
        <begin position="1"/>
        <end position="15"/>
    </location>
</feature>
<feature type="region of interest" description="Disordered" evidence="8">
    <location>
        <begin position="1"/>
        <end position="43"/>
    </location>
</feature>
<dbReference type="Pfam" id="PF06974">
    <property type="entry name" value="WS_DGAT_C"/>
    <property type="match status" value="1"/>
</dbReference>
<protein>
    <submittedName>
        <fullName evidence="12">Uncharacterized protein</fullName>
    </submittedName>
</protein>
<evidence type="ECO:0000256" key="2">
    <source>
        <dbReference type="ARBA" id="ARBA00005189"/>
    </source>
</evidence>
<feature type="transmembrane region" description="Helical" evidence="9">
    <location>
        <begin position="341"/>
        <end position="361"/>
    </location>
</feature>
<dbReference type="InterPro" id="IPR009721">
    <property type="entry name" value="O-acyltransferase_WSD1_C"/>
</dbReference>
<keyword evidence="9" id="KW-1133">Transmembrane helix</keyword>
<dbReference type="InterPro" id="IPR004255">
    <property type="entry name" value="O-acyltransferase_WSD1_N"/>
</dbReference>
<dbReference type="InterPro" id="IPR045034">
    <property type="entry name" value="O-acyltransferase_WSD1-like"/>
</dbReference>
<dbReference type="GO" id="GO:0004144">
    <property type="term" value="F:diacylglycerol O-acyltransferase activity"/>
    <property type="evidence" value="ECO:0007669"/>
    <property type="project" value="UniProtKB-EC"/>
</dbReference>
<dbReference type="GO" id="GO:0047196">
    <property type="term" value="F:long-chain-alcohol O-fatty-acyltransferase activity"/>
    <property type="evidence" value="ECO:0007669"/>
    <property type="project" value="UniProtKB-EC"/>
</dbReference>
<dbReference type="PANTHER" id="PTHR31650">
    <property type="entry name" value="O-ACYLTRANSFERASE (WSD1-LIKE) FAMILY PROTEIN"/>
    <property type="match status" value="1"/>
</dbReference>
<keyword evidence="9" id="KW-0812">Transmembrane</keyword>
<feature type="region of interest" description="Disordered" evidence="8">
    <location>
        <begin position="689"/>
        <end position="748"/>
    </location>
</feature>
<evidence type="ECO:0000313" key="12">
    <source>
        <dbReference type="EMBL" id="SJX63317.1"/>
    </source>
</evidence>
<organism evidence="12 13">
    <name type="scientific">Sporisorium reilianum f. sp. reilianum</name>
    <dbReference type="NCBI Taxonomy" id="72559"/>
    <lineage>
        <taxon>Eukaryota</taxon>
        <taxon>Fungi</taxon>
        <taxon>Dikarya</taxon>
        <taxon>Basidiomycota</taxon>
        <taxon>Ustilaginomycotina</taxon>
        <taxon>Ustilaginomycetes</taxon>
        <taxon>Ustilaginales</taxon>
        <taxon>Ustilaginaceae</taxon>
        <taxon>Sporisorium</taxon>
    </lineage>
</organism>